<reference evidence="4" key="1">
    <citation type="journal article" date="2019" name="Int. J. Syst. Evol. Microbiol.">
        <title>The Global Catalogue of Microorganisms (GCM) 10K type strain sequencing project: providing services to taxonomists for standard genome sequencing and annotation.</title>
        <authorList>
            <consortium name="The Broad Institute Genomics Platform"/>
            <consortium name="The Broad Institute Genome Sequencing Center for Infectious Disease"/>
            <person name="Wu L."/>
            <person name="Ma J."/>
        </authorList>
    </citation>
    <scope>NUCLEOTIDE SEQUENCE [LARGE SCALE GENOMIC DNA]</scope>
    <source>
        <strain evidence="4">CGMCC 4.7382</strain>
    </source>
</reference>
<evidence type="ECO:0000313" key="3">
    <source>
        <dbReference type="EMBL" id="MFC7326772.1"/>
    </source>
</evidence>
<sequence>MSNASKISEKVRRVFATLSRRARQAGDRLLRPTGAGTPAKPAAETPAPPASAPETATATPAPSTAPAAPAAVPEPAGDTPQRADGTTAPGGERPESAAPGTPADAAPAPEPTAAEELVKPEEKAEIAAELASANAETVAADSSVFVDAVAAAKAAERDEPAAETPERAATAAETADATTAEPSSAAELPVPNYDELTLPSVRARLRKLTIDQVRALRDYEAAHADRPEFLRMYGNRIAKLESEAAAE</sequence>
<accession>A0ABW2K9W3</accession>
<feature type="compositionally biased region" description="Low complexity" evidence="1">
    <location>
        <begin position="52"/>
        <end position="77"/>
    </location>
</feature>
<gene>
    <name evidence="3" type="ORF">ACFQRF_03370</name>
</gene>
<feature type="compositionally biased region" description="Basic and acidic residues" evidence="1">
    <location>
        <begin position="154"/>
        <end position="166"/>
    </location>
</feature>
<comment type="caution">
    <text evidence="3">The sequence shown here is derived from an EMBL/GenBank/DDBJ whole genome shotgun (WGS) entry which is preliminary data.</text>
</comment>
<feature type="compositionally biased region" description="Low complexity" evidence="1">
    <location>
        <begin position="97"/>
        <end position="115"/>
    </location>
</feature>
<dbReference type="Pfam" id="PF26450">
    <property type="entry name" value="DUF8129"/>
    <property type="match status" value="1"/>
</dbReference>
<feature type="domain" description="DUF8129" evidence="2">
    <location>
        <begin position="188"/>
        <end position="238"/>
    </location>
</feature>
<feature type="compositionally biased region" description="Low complexity" evidence="1">
    <location>
        <begin position="32"/>
        <end position="45"/>
    </location>
</feature>
<evidence type="ECO:0000313" key="4">
    <source>
        <dbReference type="Proteomes" id="UP001596540"/>
    </source>
</evidence>
<dbReference type="RefSeq" id="WP_379868669.1">
    <property type="nucleotide sequence ID" value="NZ_JBHTBH010000001.1"/>
</dbReference>
<feature type="region of interest" description="Disordered" evidence="1">
    <location>
        <begin position="152"/>
        <end position="194"/>
    </location>
</feature>
<dbReference type="InterPro" id="IPR058442">
    <property type="entry name" value="DUF8129"/>
</dbReference>
<organism evidence="3 4">
    <name type="scientific">Marinactinospora rubrisoli</name>
    <dbReference type="NCBI Taxonomy" id="2715399"/>
    <lineage>
        <taxon>Bacteria</taxon>
        <taxon>Bacillati</taxon>
        <taxon>Actinomycetota</taxon>
        <taxon>Actinomycetes</taxon>
        <taxon>Streptosporangiales</taxon>
        <taxon>Nocardiopsidaceae</taxon>
        <taxon>Marinactinospora</taxon>
    </lineage>
</organism>
<keyword evidence="4" id="KW-1185">Reference proteome</keyword>
<evidence type="ECO:0000256" key="1">
    <source>
        <dbReference type="SAM" id="MobiDB-lite"/>
    </source>
</evidence>
<protein>
    <recommendedName>
        <fullName evidence="2">DUF8129 domain-containing protein</fullName>
    </recommendedName>
</protein>
<evidence type="ECO:0000259" key="2">
    <source>
        <dbReference type="Pfam" id="PF26450"/>
    </source>
</evidence>
<name>A0ABW2K9W3_9ACTN</name>
<dbReference type="Proteomes" id="UP001596540">
    <property type="component" value="Unassembled WGS sequence"/>
</dbReference>
<dbReference type="EMBL" id="JBHTBH010000001">
    <property type="protein sequence ID" value="MFC7326772.1"/>
    <property type="molecule type" value="Genomic_DNA"/>
</dbReference>
<feature type="compositionally biased region" description="Low complexity" evidence="1">
    <location>
        <begin position="167"/>
        <end position="187"/>
    </location>
</feature>
<proteinExistence type="predicted"/>
<feature type="region of interest" description="Disordered" evidence="1">
    <location>
        <begin position="18"/>
        <end position="123"/>
    </location>
</feature>